<proteinExistence type="inferred from homology"/>
<dbReference type="Gene3D" id="1.10.10.10">
    <property type="entry name" value="Winged helix-like DNA-binding domain superfamily/Winged helix DNA-binding domain"/>
    <property type="match status" value="1"/>
</dbReference>
<dbReference type="Pfam" id="PF03466">
    <property type="entry name" value="LysR_substrate"/>
    <property type="match status" value="1"/>
</dbReference>
<dbReference type="Proteomes" id="UP000035909">
    <property type="component" value="Unassembled WGS sequence"/>
</dbReference>
<keyword evidence="4" id="KW-0804">Transcription</keyword>
<evidence type="ECO:0000256" key="3">
    <source>
        <dbReference type="ARBA" id="ARBA00023125"/>
    </source>
</evidence>
<accession>A0A0J1HDX5</accession>
<dbReference type="InterPro" id="IPR036388">
    <property type="entry name" value="WH-like_DNA-bd_sf"/>
</dbReference>
<comment type="similarity">
    <text evidence="1">Belongs to the LysR transcriptional regulatory family.</text>
</comment>
<dbReference type="PATRIC" id="fig|320778.3.peg.1975"/>
<dbReference type="InterPro" id="IPR000847">
    <property type="entry name" value="LysR_HTH_N"/>
</dbReference>
<dbReference type="Gene3D" id="3.40.190.290">
    <property type="match status" value="1"/>
</dbReference>
<dbReference type="GO" id="GO:0043565">
    <property type="term" value="F:sequence-specific DNA binding"/>
    <property type="evidence" value="ECO:0007669"/>
    <property type="project" value="TreeGrafter"/>
</dbReference>
<evidence type="ECO:0000313" key="7">
    <source>
        <dbReference type="Proteomes" id="UP000035909"/>
    </source>
</evidence>
<dbReference type="FunFam" id="1.10.10.10:FF:000001">
    <property type="entry name" value="LysR family transcriptional regulator"/>
    <property type="match status" value="1"/>
</dbReference>
<evidence type="ECO:0000256" key="2">
    <source>
        <dbReference type="ARBA" id="ARBA00023015"/>
    </source>
</evidence>
<dbReference type="EMBL" id="LDOU01000007">
    <property type="protein sequence ID" value="KLV09828.1"/>
    <property type="molecule type" value="Genomic_DNA"/>
</dbReference>
<keyword evidence="2" id="KW-0805">Transcription regulation</keyword>
<dbReference type="GO" id="GO:0003700">
    <property type="term" value="F:DNA-binding transcription factor activity"/>
    <property type="evidence" value="ECO:0007669"/>
    <property type="project" value="InterPro"/>
</dbReference>
<organism evidence="6 7">
    <name type="scientific">Photobacterium ganghwense</name>
    <dbReference type="NCBI Taxonomy" id="320778"/>
    <lineage>
        <taxon>Bacteria</taxon>
        <taxon>Pseudomonadati</taxon>
        <taxon>Pseudomonadota</taxon>
        <taxon>Gammaproteobacteria</taxon>
        <taxon>Vibrionales</taxon>
        <taxon>Vibrionaceae</taxon>
        <taxon>Photobacterium</taxon>
    </lineage>
</organism>
<dbReference type="Pfam" id="PF00126">
    <property type="entry name" value="HTH_1"/>
    <property type="match status" value="1"/>
</dbReference>
<protein>
    <submittedName>
        <fullName evidence="6">LysR family transcriptional regulator</fullName>
    </submittedName>
</protein>
<evidence type="ECO:0000259" key="5">
    <source>
        <dbReference type="PROSITE" id="PS50931"/>
    </source>
</evidence>
<dbReference type="PANTHER" id="PTHR30537">
    <property type="entry name" value="HTH-TYPE TRANSCRIPTIONAL REGULATOR"/>
    <property type="match status" value="1"/>
</dbReference>
<dbReference type="InterPro" id="IPR005119">
    <property type="entry name" value="LysR_subst-bd"/>
</dbReference>
<dbReference type="AlphaFoldDB" id="A0A0J1HDX5"/>
<dbReference type="STRING" id="320778.ABT57_09080"/>
<keyword evidence="3" id="KW-0238">DNA-binding</keyword>
<gene>
    <name evidence="6" type="ORF">ABT57_09080</name>
</gene>
<evidence type="ECO:0000313" key="6">
    <source>
        <dbReference type="EMBL" id="KLV09828.1"/>
    </source>
</evidence>
<dbReference type="OrthoDB" id="9786526at2"/>
<dbReference type="SUPFAM" id="SSF53850">
    <property type="entry name" value="Periplasmic binding protein-like II"/>
    <property type="match status" value="1"/>
</dbReference>
<feature type="domain" description="HTH lysR-type" evidence="5">
    <location>
        <begin position="1"/>
        <end position="58"/>
    </location>
</feature>
<reference evidence="6 7" key="1">
    <citation type="submission" date="2015-05" db="EMBL/GenBank/DDBJ databases">
        <title>Photobacterium galathea sp. nov.</title>
        <authorList>
            <person name="Machado H."/>
            <person name="Gram L."/>
        </authorList>
    </citation>
    <scope>NUCLEOTIDE SEQUENCE [LARGE SCALE GENOMIC DNA]</scope>
    <source>
        <strain evidence="6 7">DSM 22954</strain>
    </source>
</reference>
<dbReference type="RefSeq" id="WP_047884917.1">
    <property type="nucleotide sequence ID" value="NZ_CP071326.1"/>
</dbReference>
<dbReference type="PANTHER" id="PTHR30537:SF5">
    <property type="entry name" value="HTH-TYPE TRANSCRIPTIONAL ACTIVATOR TTDR-RELATED"/>
    <property type="match status" value="1"/>
</dbReference>
<evidence type="ECO:0000256" key="1">
    <source>
        <dbReference type="ARBA" id="ARBA00009437"/>
    </source>
</evidence>
<name>A0A0J1HDX5_9GAMM</name>
<dbReference type="PROSITE" id="PS50931">
    <property type="entry name" value="HTH_LYSR"/>
    <property type="match status" value="1"/>
</dbReference>
<dbReference type="InterPro" id="IPR058163">
    <property type="entry name" value="LysR-type_TF_proteobact-type"/>
</dbReference>
<dbReference type="InterPro" id="IPR036390">
    <property type="entry name" value="WH_DNA-bd_sf"/>
</dbReference>
<dbReference type="SUPFAM" id="SSF46785">
    <property type="entry name" value="Winged helix' DNA-binding domain"/>
    <property type="match status" value="1"/>
</dbReference>
<sequence>MKIDDLKLFVLVVELGGFSSAADALNLPRSNVSRRINDLEKELNINLLTRTTRRLTPTPIGQEYYNSLKDILPELDRAHELVKTQSQSPTGKIKVGLLHEADILLHDVIHSFLHDHPNISLETHLSALGYHDILTYGLDACVHIGAISDSSFIARRVAPIKGKLYATPEYVSKYGRPGSLADLDEHFMVLLRRPDGRLDNHWVFNKGEVTVNSRLVSNSAYYIRHAVFQGDGIGMFAELMMKPFVERGEIIDLLPDHETFFDEVSLVYPRRKGLSFAARLFIDYVLEEVEKIQGLS</sequence>
<keyword evidence="7" id="KW-1185">Reference proteome</keyword>
<dbReference type="CDD" id="cd08422">
    <property type="entry name" value="PBP2_CrgA_like"/>
    <property type="match status" value="1"/>
</dbReference>
<dbReference type="GO" id="GO:0006351">
    <property type="term" value="P:DNA-templated transcription"/>
    <property type="evidence" value="ECO:0007669"/>
    <property type="project" value="TreeGrafter"/>
</dbReference>
<evidence type="ECO:0000256" key="4">
    <source>
        <dbReference type="ARBA" id="ARBA00023163"/>
    </source>
</evidence>
<comment type="caution">
    <text evidence="6">The sequence shown here is derived from an EMBL/GenBank/DDBJ whole genome shotgun (WGS) entry which is preliminary data.</text>
</comment>